<dbReference type="InterPro" id="IPR036259">
    <property type="entry name" value="MFS_trans_sf"/>
</dbReference>
<evidence type="ECO:0000313" key="8">
    <source>
        <dbReference type="Proteomes" id="UP001228905"/>
    </source>
</evidence>
<dbReference type="InterPro" id="IPR005829">
    <property type="entry name" value="Sugar_transporter_CS"/>
</dbReference>
<gene>
    <name evidence="7" type="ORF">QO010_002107</name>
</gene>
<dbReference type="PROSITE" id="PS50850">
    <property type="entry name" value="MFS"/>
    <property type="match status" value="1"/>
</dbReference>
<comment type="caution">
    <text evidence="7">The sequence shown here is derived from an EMBL/GenBank/DDBJ whole genome shotgun (WGS) entry which is preliminary data.</text>
</comment>
<feature type="transmembrane region" description="Helical" evidence="5">
    <location>
        <begin position="31"/>
        <end position="54"/>
    </location>
</feature>
<dbReference type="Pfam" id="PF07690">
    <property type="entry name" value="MFS_1"/>
    <property type="match status" value="2"/>
</dbReference>
<evidence type="ECO:0000256" key="3">
    <source>
        <dbReference type="ARBA" id="ARBA00022989"/>
    </source>
</evidence>
<feature type="transmembrane region" description="Helical" evidence="5">
    <location>
        <begin position="163"/>
        <end position="188"/>
    </location>
</feature>
<feature type="transmembrane region" description="Helical" evidence="5">
    <location>
        <begin position="340"/>
        <end position="357"/>
    </location>
</feature>
<evidence type="ECO:0000256" key="2">
    <source>
        <dbReference type="ARBA" id="ARBA00022692"/>
    </source>
</evidence>
<dbReference type="SUPFAM" id="SSF103473">
    <property type="entry name" value="MFS general substrate transporter"/>
    <property type="match status" value="1"/>
</dbReference>
<keyword evidence="3 5" id="KW-1133">Transmembrane helix</keyword>
<feature type="transmembrane region" description="Helical" evidence="5">
    <location>
        <begin position="194"/>
        <end position="212"/>
    </location>
</feature>
<dbReference type="PROSITE" id="PS00216">
    <property type="entry name" value="SUGAR_TRANSPORT_1"/>
    <property type="match status" value="1"/>
</dbReference>
<protein>
    <submittedName>
        <fullName evidence="7">MFS family permease</fullName>
    </submittedName>
</protein>
<comment type="subcellular location">
    <subcellularLocation>
        <location evidence="1">Membrane</location>
        <topology evidence="1">Multi-pass membrane protein</topology>
    </subcellularLocation>
</comment>
<feature type="transmembrane region" description="Helical" evidence="5">
    <location>
        <begin position="105"/>
        <end position="122"/>
    </location>
</feature>
<evidence type="ECO:0000256" key="1">
    <source>
        <dbReference type="ARBA" id="ARBA00004141"/>
    </source>
</evidence>
<feature type="transmembrane region" description="Helical" evidence="5">
    <location>
        <begin position="405"/>
        <end position="426"/>
    </location>
</feature>
<feature type="transmembrane region" description="Helical" evidence="5">
    <location>
        <begin position="284"/>
        <end position="303"/>
    </location>
</feature>
<evidence type="ECO:0000256" key="4">
    <source>
        <dbReference type="ARBA" id="ARBA00023136"/>
    </source>
</evidence>
<accession>A0ABU0ISJ3</accession>
<name>A0ABU0ISJ3_9CAUL</name>
<dbReference type="InterPro" id="IPR011701">
    <property type="entry name" value="MFS"/>
</dbReference>
<keyword evidence="4 5" id="KW-0472">Membrane</keyword>
<evidence type="ECO:0000313" key="7">
    <source>
        <dbReference type="EMBL" id="MDQ0464326.1"/>
    </source>
</evidence>
<dbReference type="PANTHER" id="PTHR23528:SF1">
    <property type="entry name" value="MAJOR FACILITATOR SUPERFAMILY (MFS) PROFILE DOMAIN-CONTAINING PROTEIN"/>
    <property type="match status" value="1"/>
</dbReference>
<evidence type="ECO:0000259" key="6">
    <source>
        <dbReference type="PROSITE" id="PS50850"/>
    </source>
</evidence>
<proteinExistence type="predicted"/>
<dbReference type="PANTHER" id="PTHR23528">
    <property type="match status" value="1"/>
</dbReference>
<sequence>MRGIKRSFASALGDCMTSEADSRPTQPVRPAFIAGYSLAQVGAYISFLPLFQVLLPLKAAAIDPAHKTVLLSQVGLWGAIIAALTNLAAGAISDRTTLRFGRRRPWLMAGALGTLVAYWLVYRAQDAISLVAAVIVFQLGFNFMFAALLAVMADRVPDAQKGLVSALFSLGYPLGTLVGTSVIGGLIVGEGARFLAIGLVLAITLIPFALALKDSPAEPRSDPPGLLARLSSLSIAPLANRDFALAWSGRFLVILAFVVAQGYTLYLLQDRPVLGRPGHPPEQALALLTAVSAVANIILSLLGGLFSDRLGRRKVFVAAGALAIAAGIAAFALAPSWPTAMLAYVLYGCGAGCYYAVDMALVTQVLPSVRDAGKDLGLINLSNALPQVLAPLLAVWLVQTLGADLRALFLVAAASAAVGGLIVLPIRGVR</sequence>
<organism evidence="7 8">
    <name type="scientific">Caulobacter ginsengisoli</name>
    <dbReference type="NCBI Taxonomy" id="400775"/>
    <lineage>
        <taxon>Bacteria</taxon>
        <taxon>Pseudomonadati</taxon>
        <taxon>Pseudomonadota</taxon>
        <taxon>Alphaproteobacteria</taxon>
        <taxon>Caulobacterales</taxon>
        <taxon>Caulobacteraceae</taxon>
        <taxon>Caulobacter</taxon>
    </lineage>
</organism>
<dbReference type="Proteomes" id="UP001228905">
    <property type="component" value="Unassembled WGS sequence"/>
</dbReference>
<feature type="transmembrane region" description="Helical" evidence="5">
    <location>
        <begin position="128"/>
        <end position="151"/>
    </location>
</feature>
<dbReference type="Gene3D" id="1.20.1250.20">
    <property type="entry name" value="MFS general substrate transporter like domains"/>
    <property type="match status" value="2"/>
</dbReference>
<feature type="transmembrane region" description="Helical" evidence="5">
    <location>
        <begin position="378"/>
        <end position="399"/>
    </location>
</feature>
<feature type="transmembrane region" description="Helical" evidence="5">
    <location>
        <begin position="243"/>
        <end position="264"/>
    </location>
</feature>
<dbReference type="RefSeq" id="WP_307348913.1">
    <property type="nucleotide sequence ID" value="NZ_JAUSVS010000003.1"/>
</dbReference>
<dbReference type="EMBL" id="JAUSVS010000003">
    <property type="protein sequence ID" value="MDQ0464326.1"/>
    <property type="molecule type" value="Genomic_DNA"/>
</dbReference>
<evidence type="ECO:0000256" key="5">
    <source>
        <dbReference type="SAM" id="Phobius"/>
    </source>
</evidence>
<keyword evidence="2 5" id="KW-0812">Transmembrane</keyword>
<reference evidence="7 8" key="1">
    <citation type="submission" date="2023-07" db="EMBL/GenBank/DDBJ databases">
        <title>Genomic Encyclopedia of Type Strains, Phase IV (KMG-IV): sequencing the most valuable type-strain genomes for metagenomic binning, comparative biology and taxonomic classification.</title>
        <authorList>
            <person name="Goeker M."/>
        </authorList>
    </citation>
    <scope>NUCLEOTIDE SEQUENCE [LARGE SCALE GENOMIC DNA]</scope>
    <source>
        <strain evidence="7 8">DSM 18695</strain>
    </source>
</reference>
<feature type="transmembrane region" description="Helical" evidence="5">
    <location>
        <begin position="74"/>
        <end position="93"/>
    </location>
</feature>
<keyword evidence="8" id="KW-1185">Reference proteome</keyword>
<feature type="transmembrane region" description="Helical" evidence="5">
    <location>
        <begin position="315"/>
        <end position="334"/>
    </location>
</feature>
<dbReference type="InterPro" id="IPR020846">
    <property type="entry name" value="MFS_dom"/>
</dbReference>
<feature type="domain" description="Major facilitator superfamily (MFS) profile" evidence="6">
    <location>
        <begin position="35"/>
        <end position="430"/>
    </location>
</feature>